<dbReference type="InterPro" id="IPR019734">
    <property type="entry name" value="TPR_rpt"/>
</dbReference>
<sequence>METADRSNKVVDFRLYRAQELYEEGVWLEKMGENEVAVKHYLYSAALDTCNTRGYISAGLLFDQMNDTEQAKTCYLKAIERGKEPLAYYCLGYIQEKEGDIDSAIQSYENSVKQISDFAEGYIGLGDVFLRKGEYQISQKYYEKALLIEPFNLLIHVKRNAIKRYREFEDPFPLCKPPAPKVQVYAERRAINLGIDYDDGINIPRYFFHNFSYHSLAVVIKRFQWFCEFCLWDFTKIMSGDDLSFPLVLSISEILGVPVSNGNDIFPKDRILLVNGVGDYSGSANNKVLILRQRGINFITLFFAVRPGIFFNFEPNIIGVYSRASLPWFRTDDFSRYHVMEMNGEDANFFLDHEFIDERNPELIAGNILNEFSDAEQDTNNPEQINWYFQAHQDLNFDPFQCA</sequence>
<comment type="caution">
    <text evidence="2">The sequence shown here is derived from an EMBL/GenBank/DDBJ whole genome shotgun (WGS) entry which is preliminary data.</text>
</comment>
<evidence type="ECO:0000256" key="1">
    <source>
        <dbReference type="PROSITE-ProRule" id="PRU00339"/>
    </source>
</evidence>
<dbReference type="Gene3D" id="1.25.40.10">
    <property type="entry name" value="Tetratricopeptide repeat domain"/>
    <property type="match status" value="1"/>
</dbReference>
<accession>A0A1F7S0P9</accession>
<keyword evidence="1" id="KW-0802">TPR repeat</keyword>
<reference evidence="2 3" key="1">
    <citation type="journal article" date="2016" name="Nat. Commun.">
        <title>Thousands of microbial genomes shed light on interconnected biogeochemical processes in an aquifer system.</title>
        <authorList>
            <person name="Anantharaman K."/>
            <person name="Brown C.T."/>
            <person name="Hug L.A."/>
            <person name="Sharon I."/>
            <person name="Castelle C.J."/>
            <person name="Probst A.J."/>
            <person name="Thomas B.C."/>
            <person name="Singh A."/>
            <person name="Wilkins M.J."/>
            <person name="Karaoz U."/>
            <person name="Brodie E.L."/>
            <person name="Williams K.H."/>
            <person name="Hubbard S.S."/>
            <person name="Banfield J.F."/>
        </authorList>
    </citation>
    <scope>NUCLEOTIDE SEQUENCE [LARGE SCALE GENOMIC DNA]</scope>
</reference>
<dbReference type="Proteomes" id="UP000179266">
    <property type="component" value="Unassembled WGS sequence"/>
</dbReference>
<organism evidence="2 3">
    <name type="scientific">Candidatus Schekmanbacteria bacterium RBG_13_48_7</name>
    <dbReference type="NCBI Taxonomy" id="1817878"/>
    <lineage>
        <taxon>Bacteria</taxon>
        <taxon>Candidatus Schekmaniibacteriota</taxon>
    </lineage>
</organism>
<dbReference type="PROSITE" id="PS50293">
    <property type="entry name" value="TPR_REGION"/>
    <property type="match status" value="1"/>
</dbReference>
<gene>
    <name evidence="2" type="ORF">A2161_11635</name>
</gene>
<dbReference type="PANTHER" id="PTHR12558">
    <property type="entry name" value="CELL DIVISION CYCLE 16,23,27"/>
    <property type="match status" value="1"/>
</dbReference>
<name>A0A1F7S0P9_9BACT</name>
<protein>
    <submittedName>
        <fullName evidence="2">Uncharacterized protein</fullName>
    </submittedName>
</protein>
<evidence type="ECO:0000313" key="2">
    <source>
        <dbReference type="EMBL" id="OGL47386.1"/>
    </source>
</evidence>
<dbReference type="AlphaFoldDB" id="A0A1F7S0P9"/>
<dbReference type="EMBL" id="MGDD01000077">
    <property type="protein sequence ID" value="OGL47386.1"/>
    <property type="molecule type" value="Genomic_DNA"/>
</dbReference>
<dbReference type="InterPro" id="IPR011990">
    <property type="entry name" value="TPR-like_helical_dom_sf"/>
</dbReference>
<dbReference type="PROSITE" id="PS50005">
    <property type="entry name" value="TPR"/>
    <property type="match status" value="1"/>
</dbReference>
<dbReference type="SUPFAM" id="SSF48452">
    <property type="entry name" value="TPR-like"/>
    <property type="match status" value="1"/>
</dbReference>
<dbReference type="Pfam" id="PF13181">
    <property type="entry name" value="TPR_8"/>
    <property type="match status" value="3"/>
</dbReference>
<proteinExistence type="predicted"/>
<evidence type="ECO:0000313" key="3">
    <source>
        <dbReference type="Proteomes" id="UP000179266"/>
    </source>
</evidence>
<dbReference type="PANTHER" id="PTHR12558:SF13">
    <property type="entry name" value="CELL DIVISION CYCLE PROTEIN 27 HOMOLOG"/>
    <property type="match status" value="1"/>
</dbReference>
<dbReference type="SMART" id="SM00028">
    <property type="entry name" value="TPR"/>
    <property type="match status" value="3"/>
</dbReference>
<feature type="repeat" description="TPR" evidence="1">
    <location>
        <begin position="119"/>
        <end position="152"/>
    </location>
</feature>